<feature type="compositionally biased region" description="Low complexity" evidence="16">
    <location>
        <begin position="607"/>
        <end position="627"/>
    </location>
</feature>
<feature type="compositionally biased region" description="Basic and acidic residues" evidence="16">
    <location>
        <begin position="834"/>
        <end position="844"/>
    </location>
</feature>
<feature type="compositionally biased region" description="Basic and acidic residues" evidence="16">
    <location>
        <begin position="632"/>
        <end position="645"/>
    </location>
</feature>
<feature type="region of interest" description="Disordered" evidence="16">
    <location>
        <begin position="824"/>
        <end position="844"/>
    </location>
</feature>
<dbReference type="SUPFAM" id="SSF56112">
    <property type="entry name" value="Protein kinase-like (PK-like)"/>
    <property type="match status" value="1"/>
</dbReference>
<dbReference type="FunFam" id="1.10.510.10:FF:000030">
    <property type="entry name" value="Serine/threonine-protein kinase TAO2, putative"/>
    <property type="match status" value="1"/>
</dbReference>
<evidence type="ECO:0000256" key="3">
    <source>
        <dbReference type="ARBA" id="ARBA00012513"/>
    </source>
</evidence>
<reference evidence="18" key="2">
    <citation type="submission" date="2025-08" db="UniProtKB">
        <authorList>
            <consortium name="Ensembl"/>
        </authorList>
    </citation>
    <scope>IDENTIFICATION</scope>
</reference>
<feature type="compositionally biased region" description="Polar residues" evidence="16">
    <location>
        <begin position="1232"/>
        <end position="1258"/>
    </location>
</feature>
<feature type="domain" description="Protein kinase" evidence="17">
    <location>
        <begin position="278"/>
        <end position="538"/>
    </location>
</feature>
<dbReference type="EC" id="2.7.11.1" evidence="3"/>
<evidence type="ECO:0000256" key="16">
    <source>
        <dbReference type="SAM" id="MobiDB-lite"/>
    </source>
</evidence>
<dbReference type="InterPro" id="IPR051234">
    <property type="entry name" value="TAO_STE20_kinase"/>
</dbReference>
<feature type="region of interest" description="Disordered" evidence="16">
    <location>
        <begin position="581"/>
        <end position="690"/>
    </location>
</feature>
<feature type="compositionally biased region" description="Low complexity" evidence="16">
    <location>
        <begin position="247"/>
        <end position="256"/>
    </location>
</feature>
<evidence type="ECO:0000259" key="17">
    <source>
        <dbReference type="PROSITE" id="PS50011"/>
    </source>
</evidence>
<dbReference type="GO" id="GO:0005737">
    <property type="term" value="C:cytoplasm"/>
    <property type="evidence" value="ECO:0007669"/>
    <property type="project" value="UniProtKB-SubCell"/>
</dbReference>
<dbReference type="Proteomes" id="UP000694429">
    <property type="component" value="Chromosome 9"/>
</dbReference>
<dbReference type="GO" id="GO:0004674">
    <property type="term" value="F:protein serine/threonine kinase activity"/>
    <property type="evidence" value="ECO:0007669"/>
    <property type="project" value="UniProtKB-KW"/>
</dbReference>
<evidence type="ECO:0000256" key="1">
    <source>
        <dbReference type="ARBA" id="ARBA00004496"/>
    </source>
</evidence>
<evidence type="ECO:0000256" key="12">
    <source>
        <dbReference type="ARBA" id="ARBA00023204"/>
    </source>
</evidence>
<evidence type="ECO:0000256" key="9">
    <source>
        <dbReference type="ARBA" id="ARBA00022777"/>
    </source>
</evidence>
<dbReference type="SMART" id="SM00220">
    <property type="entry name" value="S_TKc"/>
    <property type="match status" value="1"/>
</dbReference>
<dbReference type="PROSITE" id="PS00108">
    <property type="entry name" value="PROTEIN_KINASE_ST"/>
    <property type="match status" value="1"/>
</dbReference>
<dbReference type="Gene3D" id="1.10.510.10">
    <property type="entry name" value="Transferase(Phosphotransferase) domain 1"/>
    <property type="match status" value="1"/>
</dbReference>
<comment type="catalytic activity">
    <reaction evidence="14">
        <text>L-seryl-[protein] + ATP = O-phospho-L-seryl-[protein] + ADP + H(+)</text>
        <dbReference type="Rhea" id="RHEA:17989"/>
        <dbReference type="Rhea" id="RHEA-COMP:9863"/>
        <dbReference type="Rhea" id="RHEA-COMP:11604"/>
        <dbReference type="ChEBI" id="CHEBI:15378"/>
        <dbReference type="ChEBI" id="CHEBI:29999"/>
        <dbReference type="ChEBI" id="CHEBI:30616"/>
        <dbReference type="ChEBI" id="CHEBI:83421"/>
        <dbReference type="ChEBI" id="CHEBI:456216"/>
        <dbReference type="EC" id="2.7.11.1"/>
    </reaction>
</comment>
<feature type="region of interest" description="Disordered" evidence="16">
    <location>
        <begin position="1168"/>
        <end position="1258"/>
    </location>
</feature>
<feature type="compositionally biased region" description="Gly residues" evidence="16">
    <location>
        <begin position="168"/>
        <end position="177"/>
    </location>
</feature>
<dbReference type="InterPro" id="IPR008271">
    <property type="entry name" value="Ser/Thr_kinase_AS"/>
</dbReference>
<dbReference type="PANTHER" id="PTHR47167">
    <property type="entry name" value="SERINE/THREONINE-PROTEIN KINASE TAO1-LIKE PROTEIN"/>
    <property type="match status" value="1"/>
</dbReference>
<dbReference type="Gene3D" id="3.30.200.20">
    <property type="entry name" value="Phosphorylase Kinase, domain 1"/>
    <property type="match status" value="1"/>
</dbReference>
<keyword evidence="4" id="KW-0963">Cytoplasm</keyword>
<keyword evidence="11 15" id="KW-0175">Coiled coil</keyword>
<feature type="compositionally biased region" description="Basic and acidic residues" evidence="16">
    <location>
        <begin position="656"/>
        <end position="673"/>
    </location>
</feature>
<evidence type="ECO:0000256" key="11">
    <source>
        <dbReference type="ARBA" id="ARBA00023054"/>
    </source>
</evidence>
<dbReference type="Ensembl" id="ENSCAFT00030015636.1">
    <property type="protein sequence ID" value="ENSCAFP00030013628.1"/>
    <property type="gene ID" value="ENSCAFG00030008438.1"/>
</dbReference>
<accession>A0A8C0RFN3</accession>
<sequence>MNAPDARVAEELRQPRAAGLDRGWDSAHPGDSARPKYPRAPVRARTRMPSCLAQGRPCQAGNLARSETGMTVGRRGVVLGKGGEPGQRPGSVASGLGERERGRVAKIVSRCRRLFKERGGVPLACALRGPRARGTREPLRPPGPWGPRPAAGRPARGLSSLCERPLPRGGGGSGGLCVGPPAEGPWRGTRGPRLCEDGRRPRPGPVPPRRRQRRLPALPRAILAEPQRCGRLLDPGRPLAPSPPRPLSQSLGWAASGAGGGGAAVGRQAPSSSLLALQRSGYRSAAGGCACLLRPRPVGERARDVRTNEVVAIKKMSYSGKQSTEKWQDIIKEVKFLQRIKHPNSIEYKGCYLREHTAWLVMEYCLGSASDLLEVHKKPLQEVEIAAITHGALQGLAYLHSHTMIHRDIKAGNILLTEPGQVKLADFGSASMASPANSFVGTPYWMAPEVILAMDEGQYDGKVDVWSLGITCIELAERKPPLFNMNAMSALYHIAQNESPTLQSNEWSDYFRNFVDSCLQKIPQDRPTSEELLKHMFVLRERPETVLIDLIQRTKDAVRELDNLQYRKMKKLLFQEAHNGPAVEAQEEEEEQDHGVGRTGTVNSVGSNQSIPSMSISASSQSSSVNSLPDASDDKSELDMMEGDHTVMSNSSVIHLKPEEENYREEGDPRTRASDPQSPPQVSRHKSHYRNREHFATIRTASLVTRQMQEHEQDSELREQMSGYKRMRRQHQKQLMTLENKLKAEMDEHRLRLDKDLETQRNNFAAEMEKLIKKHQAAMEKEAKVMANEEKKFQQHIQAQQKKELNSFLESQKREYKLRKEQLKEELNENQSTPKKEKQEWLSKQKENIQHFQAEEEANLLRRQRQYLELECRRFKRRMLLGRHNLEQDLVREELNKRQTQKDLEHAMLLRQHESMQELEFRHLNTIQKMRCELIRLQHQTELTNQLEYNKRRERELRRKHVMEVRQQPKSLKSKELQIKKQFQDTCKIQTRQYKALRNHLLETTPKSEHKAVLKRLKEEQTRKLAILAEQYDHSINEMLSTQALRLDEAQEAECQVLKMQLQQELELLNAYQSKIKMQAEAQHDRELRELEQRVSLRRALLEQKIEEEMLALQNERTERIRSLLERQAREIEAFDSESMRLGFSNMVLSNLSPEAFSHSYPGASGWSHNPTGGPGPHWGHPMGGPPQAWGHPMQGGPQPWGHPSGPMQGVPRGSSMGVRNSPQALRRTASGGRTEQGMSRSTSVTSQISNGSHMSYT</sequence>
<evidence type="ECO:0000256" key="10">
    <source>
        <dbReference type="ARBA" id="ARBA00022840"/>
    </source>
</evidence>
<keyword evidence="7" id="KW-0547">Nucleotide-binding</keyword>
<protein>
    <recommendedName>
        <fullName evidence="3">non-specific serine/threonine protein kinase</fullName>
        <ecNumber evidence="3">2.7.11.1</ecNumber>
    </recommendedName>
</protein>
<comment type="subcellular location">
    <subcellularLocation>
        <location evidence="1">Cytoplasm</location>
    </subcellularLocation>
</comment>
<dbReference type="AlphaFoldDB" id="A0A8C0RFN3"/>
<keyword evidence="8" id="KW-0227">DNA damage</keyword>
<dbReference type="PROSITE" id="PS50011">
    <property type="entry name" value="PROTEIN_KINASE_DOM"/>
    <property type="match status" value="1"/>
</dbReference>
<organism evidence="18 19">
    <name type="scientific">Canis lupus familiaris</name>
    <name type="common">Dog</name>
    <name type="synonym">Canis familiaris</name>
    <dbReference type="NCBI Taxonomy" id="9615"/>
    <lineage>
        <taxon>Eukaryota</taxon>
        <taxon>Metazoa</taxon>
        <taxon>Chordata</taxon>
        <taxon>Craniata</taxon>
        <taxon>Vertebrata</taxon>
        <taxon>Euteleostomi</taxon>
        <taxon>Mammalia</taxon>
        <taxon>Eutheria</taxon>
        <taxon>Laurasiatheria</taxon>
        <taxon>Carnivora</taxon>
        <taxon>Caniformia</taxon>
        <taxon>Canidae</taxon>
        <taxon>Canis</taxon>
    </lineage>
</organism>
<feature type="coiled-coil region" evidence="15">
    <location>
        <begin position="1088"/>
        <end position="1119"/>
    </location>
</feature>
<comment type="catalytic activity">
    <reaction evidence="13">
        <text>L-threonyl-[protein] + ATP = O-phospho-L-threonyl-[protein] + ADP + H(+)</text>
        <dbReference type="Rhea" id="RHEA:46608"/>
        <dbReference type="Rhea" id="RHEA-COMP:11060"/>
        <dbReference type="Rhea" id="RHEA-COMP:11605"/>
        <dbReference type="ChEBI" id="CHEBI:15378"/>
        <dbReference type="ChEBI" id="CHEBI:30013"/>
        <dbReference type="ChEBI" id="CHEBI:30616"/>
        <dbReference type="ChEBI" id="CHEBI:61977"/>
        <dbReference type="ChEBI" id="CHEBI:456216"/>
        <dbReference type="EC" id="2.7.11.1"/>
    </reaction>
</comment>
<dbReference type="PANTHER" id="PTHR47167:SF8">
    <property type="entry name" value="SERINE_THREONINE-PROTEIN KINASE TAO1"/>
    <property type="match status" value="1"/>
</dbReference>
<evidence type="ECO:0000256" key="5">
    <source>
        <dbReference type="ARBA" id="ARBA00022527"/>
    </source>
</evidence>
<keyword evidence="6" id="KW-0808">Transferase</keyword>
<evidence type="ECO:0000313" key="18">
    <source>
        <dbReference type="Ensembl" id="ENSCAFP00030013628.1"/>
    </source>
</evidence>
<evidence type="ECO:0000256" key="13">
    <source>
        <dbReference type="ARBA" id="ARBA00047899"/>
    </source>
</evidence>
<dbReference type="InterPro" id="IPR011009">
    <property type="entry name" value="Kinase-like_dom_sf"/>
</dbReference>
<keyword evidence="9" id="KW-0418">Kinase</keyword>
<dbReference type="InterPro" id="IPR000719">
    <property type="entry name" value="Prot_kinase_dom"/>
</dbReference>
<keyword evidence="5" id="KW-0723">Serine/threonine-protein kinase</keyword>
<proteinExistence type="inferred from homology"/>
<evidence type="ECO:0000256" key="15">
    <source>
        <dbReference type="SAM" id="Coils"/>
    </source>
</evidence>
<evidence type="ECO:0000256" key="8">
    <source>
        <dbReference type="ARBA" id="ARBA00022763"/>
    </source>
</evidence>
<evidence type="ECO:0000313" key="19">
    <source>
        <dbReference type="Proteomes" id="UP000694429"/>
    </source>
</evidence>
<dbReference type="GO" id="GO:0005524">
    <property type="term" value="F:ATP binding"/>
    <property type="evidence" value="ECO:0007669"/>
    <property type="project" value="UniProtKB-KW"/>
</dbReference>
<dbReference type="GO" id="GO:0006281">
    <property type="term" value="P:DNA repair"/>
    <property type="evidence" value="ECO:0007669"/>
    <property type="project" value="UniProtKB-KW"/>
</dbReference>
<evidence type="ECO:0000256" key="4">
    <source>
        <dbReference type="ARBA" id="ARBA00022490"/>
    </source>
</evidence>
<feature type="region of interest" description="Disordered" evidence="16">
    <location>
        <begin position="77"/>
        <end position="98"/>
    </location>
</feature>
<comment type="similarity">
    <text evidence="2">Belongs to the protein kinase superfamily. STE Ser/Thr protein kinase family. STE20 subfamily.</text>
</comment>
<evidence type="ECO:0000256" key="6">
    <source>
        <dbReference type="ARBA" id="ARBA00022679"/>
    </source>
</evidence>
<evidence type="ECO:0000256" key="7">
    <source>
        <dbReference type="ARBA" id="ARBA00022741"/>
    </source>
</evidence>
<dbReference type="Pfam" id="PF00069">
    <property type="entry name" value="Pkinase"/>
    <property type="match status" value="1"/>
</dbReference>
<evidence type="ECO:0000256" key="2">
    <source>
        <dbReference type="ARBA" id="ARBA00008874"/>
    </source>
</evidence>
<feature type="region of interest" description="Disordered" evidence="16">
    <location>
        <begin position="132"/>
        <end position="218"/>
    </location>
</feature>
<feature type="compositionally biased region" description="Low complexity" evidence="16">
    <location>
        <begin position="148"/>
        <end position="157"/>
    </location>
</feature>
<keyword evidence="12" id="KW-0234">DNA repair</keyword>
<feature type="region of interest" description="Disordered" evidence="16">
    <location>
        <begin position="1"/>
        <end position="57"/>
    </location>
</feature>
<reference evidence="18" key="1">
    <citation type="submission" date="2019-03" db="EMBL/GenBank/DDBJ databases">
        <authorList>
            <person name="Warren W.C."/>
            <person name="Johnson G.S."/>
        </authorList>
    </citation>
    <scope>NUCLEOTIDE SEQUENCE [LARGE SCALE GENOMIC DNA]</scope>
    <source>
        <strain evidence="18">Basenji</strain>
    </source>
</reference>
<keyword evidence="10" id="KW-0067">ATP-binding</keyword>
<evidence type="ECO:0000256" key="14">
    <source>
        <dbReference type="ARBA" id="ARBA00048679"/>
    </source>
</evidence>
<feature type="region of interest" description="Disordered" evidence="16">
    <location>
        <begin position="234"/>
        <end position="267"/>
    </location>
</feature>
<name>A0A8C0RFN3_CANLF</name>